<dbReference type="AlphaFoldDB" id="A0A6L8V738"/>
<keyword evidence="3" id="KW-1185">Reference proteome</keyword>
<accession>A0A6L8V738</accession>
<evidence type="ECO:0000313" key="2">
    <source>
        <dbReference type="EMBL" id="MZQ86188.1"/>
    </source>
</evidence>
<reference evidence="2 3" key="1">
    <citation type="submission" date="2019-12" db="EMBL/GenBank/DDBJ databases">
        <title>Paenibacillus sp. nov. sp. isolated from soil.</title>
        <authorList>
            <person name="Kim J."/>
            <person name="Jeong S.E."/>
            <person name="Jung H.S."/>
            <person name="Jeon C.O."/>
        </authorList>
    </citation>
    <scope>NUCLEOTIDE SEQUENCE [LARGE SCALE GENOMIC DNA]</scope>
    <source>
        <strain evidence="2 3">5J-6</strain>
    </source>
</reference>
<name>A0A6L8V738_9BACL</name>
<feature type="compositionally biased region" description="Basic and acidic residues" evidence="1">
    <location>
        <begin position="8"/>
        <end position="19"/>
    </location>
</feature>
<protein>
    <recommendedName>
        <fullName evidence="4">Post-transcriptional regulator</fullName>
    </recommendedName>
</protein>
<comment type="caution">
    <text evidence="2">The sequence shown here is derived from an EMBL/GenBank/DDBJ whole genome shotgun (WGS) entry which is preliminary data.</text>
</comment>
<dbReference type="InterPro" id="IPR025716">
    <property type="entry name" value="Post-transcriptional_regulator"/>
</dbReference>
<dbReference type="Proteomes" id="UP000481087">
    <property type="component" value="Unassembled WGS sequence"/>
</dbReference>
<dbReference type="Pfam" id="PF13797">
    <property type="entry name" value="Post_transc_reg"/>
    <property type="match status" value="1"/>
</dbReference>
<feature type="region of interest" description="Disordered" evidence="1">
    <location>
        <begin position="1"/>
        <end position="35"/>
    </location>
</feature>
<proteinExistence type="predicted"/>
<evidence type="ECO:0008006" key="4">
    <source>
        <dbReference type="Google" id="ProtNLM"/>
    </source>
</evidence>
<dbReference type="EMBL" id="WTUZ01000038">
    <property type="protein sequence ID" value="MZQ86188.1"/>
    <property type="molecule type" value="Genomic_DNA"/>
</dbReference>
<evidence type="ECO:0000313" key="3">
    <source>
        <dbReference type="Proteomes" id="UP000481087"/>
    </source>
</evidence>
<organism evidence="2 3">
    <name type="scientific">Paenibacillus silvestris</name>
    <dbReference type="NCBI Taxonomy" id="2606219"/>
    <lineage>
        <taxon>Bacteria</taxon>
        <taxon>Bacillati</taxon>
        <taxon>Bacillota</taxon>
        <taxon>Bacilli</taxon>
        <taxon>Bacillales</taxon>
        <taxon>Paenibacillaceae</taxon>
        <taxon>Paenibacillus</taxon>
    </lineage>
</organism>
<gene>
    <name evidence="2" type="ORF">GQF01_29220</name>
</gene>
<evidence type="ECO:0000256" key="1">
    <source>
        <dbReference type="SAM" id="MobiDB-lite"/>
    </source>
</evidence>
<sequence>MNGEDNDQVPHHPEDKTNTELEESESAPHKADEEEAEVVLSDLELNEIIENLCLSKVEEFVLLGYEHVTGKEIWDCVSDKYRKTGVPSLHQIVNDILSLKSTQFMNWMTISMYRGAQF</sequence>
<dbReference type="RefSeq" id="WP_161410520.1">
    <property type="nucleotide sequence ID" value="NZ_WTUZ01000038.1"/>
</dbReference>